<dbReference type="InterPro" id="IPR017853">
    <property type="entry name" value="GH"/>
</dbReference>
<keyword evidence="1" id="KW-0378">Hydrolase</keyword>
<dbReference type="EMBL" id="SXDP01000004">
    <property type="protein sequence ID" value="NEZ46935.1"/>
    <property type="molecule type" value="Genomic_DNA"/>
</dbReference>
<dbReference type="GO" id="GO:0016787">
    <property type="term" value="F:hydrolase activity"/>
    <property type="evidence" value="ECO:0007669"/>
    <property type="project" value="UniProtKB-KW"/>
</dbReference>
<evidence type="ECO:0000313" key="1">
    <source>
        <dbReference type="EMBL" id="NEZ46935.1"/>
    </source>
</evidence>
<organism evidence="1 2">
    <name type="scientific">Clostridium niameyense</name>
    <dbReference type="NCBI Taxonomy" id="1622073"/>
    <lineage>
        <taxon>Bacteria</taxon>
        <taxon>Bacillati</taxon>
        <taxon>Bacillota</taxon>
        <taxon>Clostridia</taxon>
        <taxon>Eubacteriales</taxon>
        <taxon>Clostridiaceae</taxon>
        <taxon>Clostridium</taxon>
    </lineage>
</organism>
<dbReference type="InterPro" id="IPR055151">
    <property type="entry name" value="GH113"/>
</dbReference>
<gene>
    <name evidence="1" type="ORF">FDF74_06880</name>
</gene>
<dbReference type="Gene3D" id="3.20.20.80">
    <property type="entry name" value="Glycosidases"/>
    <property type="match status" value="1"/>
</dbReference>
<dbReference type="CDD" id="cd19608">
    <property type="entry name" value="GH113_mannanase-like"/>
    <property type="match status" value="1"/>
</dbReference>
<comment type="caution">
    <text evidence="1">The sequence shown here is derived from an EMBL/GenBank/DDBJ whole genome shotgun (WGS) entry which is preliminary data.</text>
</comment>
<name>A0A6M0R9I8_9CLOT</name>
<dbReference type="AlphaFoldDB" id="A0A6M0R9I8"/>
<dbReference type="SUPFAM" id="SSF51445">
    <property type="entry name" value="(Trans)glycosidases"/>
    <property type="match status" value="1"/>
</dbReference>
<keyword evidence="2" id="KW-1185">Reference proteome</keyword>
<reference evidence="1 2" key="1">
    <citation type="submission" date="2019-04" db="EMBL/GenBank/DDBJ databases">
        <title>Genome sequencing of Clostridium botulinum Groups I-IV and Clostridium butyricum.</title>
        <authorList>
            <person name="Brunt J."/>
            <person name="Van Vliet A.H.M."/>
            <person name="Stringer S.C."/>
            <person name="Carter A.T."/>
            <person name="Peck M.W."/>
        </authorList>
    </citation>
    <scope>NUCLEOTIDE SEQUENCE [LARGE SCALE GENOMIC DNA]</scope>
    <source>
        <strain evidence="1 2">IFR 18/094</strain>
    </source>
</reference>
<protein>
    <submittedName>
        <fullName evidence="1">Hydrolase</fullName>
    </submittedName>
</protein>
<dbReference type="Proteomes" id="UP000473885">
    <property type="component" value="Unassembled WGS sequence"/>
</dbReference>
<sequence length="356" mass="41956">MKKFKIISLIIILVIIGFNLSIPTIRHHMNRIETPWGEKIKSGNLSTDYDVDKALEDVDKLRLNTLNVPIIVNIQSLSSNDMTIDEKSKNKAIKLIKILNRKGINVILEPFPWIKNGELYETQWNPENIDKFFYNWENKVIKKLLKEVAIPYNVYAFNVASNLINMESKENRWCNIIDNVRKVYKYKGLITYRTNWWYTSKEDALSYENFNKKLNNKLFSKLDFISVAAYFELSDKKTNNMEYIKECIYSSKVYNRNQNIYGELKQLSKKWNKPIFFGELGFPRREGAAISPWNPEPTNVQSEREQAVCFEAYNKVFKKEKWNLGFSVFAIGNDDKDKNYYPGKSSSTIIKNWYEE</sequence>
<evidence type="ECO:0000313" key="2">
    <source>
        <dbReference type="Proteomes" id="UP000473885"/>
    </source>
</evidence>
<proteinExistence type="predicted"/>
<accession>A0A6M0R9I8</accession>
<dbReference type="RefSeq" id="WP_163249099.1">
    <property type="nucleotide sequence ID" value="NZ_SXDP01000004.1"/>
</dbReference>
<dbReference type="Pfam" id="PF22612">
    <property type="entry name" value="GH113"/>
    <property type="match status" value="1"/>
</dbReference>